<gene>
    <name evidence="2" type="ORF">MYCIT1_LOCUS14233</name>
</gene>
<dbReference type="InterPro" id="IPR046528">
    <property type="entry name" value="DUF6593"/>
</dbReference>
<dbReference type="AlphaFoldDB" id="A0AAD2JZ73"/>
<reference evidence="2" key="1">
    <citation type="submission" date="2023-11" db="EMBL/GenBank/DDBJ databases">
        <authorList>
            <person name="De Vega J J."/>
            <person name="De Vega J J."/>
        </authorList>
    </citation>
    <scope>NUCLEOTIDE SEQUENCE</scope>
</reference>
<evidence type="ECO:0000259" key="1">
    <source>
        <dbReference type="Pfam" id="PF20236"/>
    </source>
</evidence>
<comment type="caution">
    <text evidence="2">The sequence shown here is derived from an EMBL/GenBank/DDBJ whole genome shotgun (WGS) entry which is preliminary data.</text>
</comment>
<organism evidence="2 3">
    <name type="scientific">Mycena citricolor</name>
    <dbReference type="NCBI Taxonomy" id="2018698"/>
    <lineage>
        <taxon>Eukaryota</taxon>
        <taxon>Fungi</taxon>
        <taxon>Dikarya</taxon>
        <taxon>Basidiomycota</taxon>
        <taxon>Agaricomycotina</taxon>
        <taxon>Agaricomycetes</taxon>
        <taxon>Agaricomycetidae</taxon>
        <taxon>Agaricales</taxon>
        <taxon>Marasmiineae</taxon>
        <taxon>Mycenaceae</taxon>
        <taxon>Mycena</taxon>
    </lineage>
</organism>
<feature type="domain" description="DUF6593" evidence="1">
    <location>
        <begin position="24"/>
        <end position="183"/>
    </location>
</feature>
<proteinExistence type="predicted"/>
<evidence type="ECO:0000313" key="3">
    <source>
        <dbReference type="Proteomes" id="UP001295794"/>
    </source>
</evidence>
<evidence type="ECO:0000313" key="2">
    <source>
        <dbReference type="EMBL" id="CAK5270085.1"/>
    </source>
</evidence>
<sequence length="274" mass="30144">MSMFYSQETLVESAPPTTLVFRPNSMLSSTISDGASGRTLYAVKTNIQGVRTDLVVPGTLEVAAQISRKDFFPDTVALREPGSEKLYTTKVSKWLSKGESITGLPLPTYVLDSALHGRFTIRMHREHRLALFASDDTTILAHWDMSQSTGSDSCALSFSATVDSASRLQILVAFIYLEQKLRMVEKHWGMSMNDGRARVEGGFAVITMGLDCAPGMVNCVSEHRSPSRVAIYSLLVSLQAHTLPDRAPEAILLEAVDDLKFIAWHGHSYMPMNG</sequence>
<protein>
    <recommendedName>
        <fullName evidence="1">DUF6593 domain-containing protein</fullName>
    </recommendedName>
</protein>
<dbReference type="EMBL" id="CAVNYO010000158">
    <property type="protein sequence ID" value="CAK5270085.1"/>
    <property type="molecule type" value="Genomic_DNA"/>
</dbReference>
<keyword evidence="3" id="KW-1185">Reference proteome</keyword>
<dbReference type="Proteomes" id="UP001295794">
    <property type="component" value="Unassembled WGS sequence"/>
</dbReference>
<dbReference type="Pfam" id="PF20236">
    <property type="entry name" value="DUF6593"/>
    <property type="match status" value="1"/>
</dbReference>
<accession>A0AAD2JZ73</accession>
<name>A0AAD2JZ73_9AGAR</name>